<accession>A0A3E2NNT5</accession>
<evidence type="ECO:0000256" key="1">
    <source>
        <dbReference type="ARBA" id="ARBA00022741"/>
    </source>
</evidence>
<dbReference type="InterPro" id="IPR003593">
    <property type="entry name" value="AAA+_ATPase"/>
</dbReference>
<dbReference type="Gene3D" id="3.40.50.300">
    <property type="entry name" value="P-loop containing nucleotide triphosphate hydrolases"/>
    <property type="match status" value="2"/>
</dbReference>
<dbReference type="InterPro" id="IPR027785">
    <property type="entry name" value="UvrD-like_helicase_C"/>
</dbReference>
<comment type="caution">
    <text evidence="4">The sequence shown here is derived from an EMBL/GenBank/DDBJ whole genome shotgun (WGS) entry which is preliminary data.</text>
</comment>
<dbReference type="SUPFAM" id="SSF52540">
    <property type="entry name" value="P-loop containing nucleoside triphosphate hydrolases"/>
    <property type="match status" value="1"/>
</dbReference>
<keyword evidence="5" id="KW-1185">Reference proteome</keyword>
<reference evidence="4 5" key="1">
    <citation type="submission" date="2018-08" db="EMBL/GenBank/DDBJ databases">
        <title>Mucilaginibacter terrae sp. nov., isolated from manganese diggings.</title>
        <authorList>
            <person name="Huang Y."/>
            <person name="Zhou Z."/>
        </authorList>
    </citation>
    <scope>NUCLEOTIDE SEQUENCE [LARGE SCALE GENOMIC DNA]</scope>
    <source>
        <strain evidence="4 5">ZH6</strain>
    </source>
</reference>
<proteinExistence type="predicted"/>
<keyword evidence="2" id="KW-0067">ATP-binding</keyword>
<feature type="domain" description="AAA+ ATPase" evidence="3">
    <location>
        <begin position="24"/>
        <end position="171"/>
    </location>
</feature>
<organism evidence="4 5">
    <name type="scientific">Mucilaginibacter terrenus</name>
    <dbReference type="NCBI Taxonomy" id="2482727"/>
    <lineage>
        <taxon>Bacteria</taxon>
        <taxon>Pseudomonadati</taxon>
        <taxon>Bacteroidota</taxon>
        <taxon>Sphingobacteriia</taxon>
        <taxon>Sphingobacteriales</taxon>
        <taxon>Sphingobacteriaceae</taxon>
        <taxon>Mucilaginibacter</taxon>
    </lineage>
</organism>
<dbReference type="OrthoDB" id="9803432at2"/>
<sequence length="471" mass="52935">MPTNLNTEQKAAFKAIQKFLAHPSANVFVLQGYAGTGKTFLMQELAKWLKQEAQEFCMLASTGRAATVLKGKTGFTARTVHSEVYNFSEIGGLDEEAVRGGSAMADNQLSLQFAIRTADEDTRLYIIDEASMLSGDTQTNSNFATFGSGNVLQDLFAAAGKNKIIFVGDPCQLPPVGSSLSPALDVNWLNMQDKIALSVRLQKIERTVAGNDILKLAGSIRQMFDEGVYELYPKIPASGHSNVKLFASDEDLLKHYYTTYSNSGPAETLAIARTNWKVQEINRFMRQQIYGDAYVPLQLNEVLLVSQNNLKVPLTNGDFVRVTELLETSQREGLKFQKVKVKTFLSDTEYTLLLSLDALHSLKGELTQEQSQSLMMDFSYRMRAKNISPRSADFRNAMLADEYYNCLKATFGYAVTCHKAQGGEWKNVYLFLDNDKNGMYRMPPADLCKWWYTSVTRARETLHLVKHWWVK</sequence>
<protein>
    <submittedName>
        <fullName evidence="4">DUF2075 domain-containing protein</fullName>
    </submittedName>
</protein>
<dbReference type="RefSeq" id="WP_117383028.1">
    <property type="nucleotide sequence ID" value="NZ_QWDE01000002.1"/>
</dbReference>
<dbReference type="SMART" id="SM00382">
    <property type="entry name" value="AAA"/>
    <property type="match status" value="1"/>
</dbReference>
<dbReference type="Pfam" id="PF13604">
    <property type="entry name" value="AAA_30"/>
    <property type="match status" value="1"/>
</dbReference>
<dbReference type="PANTHER" id="PTHR43788">
    <property type="entry name" value="DNA2/NAM7 HELICASE FAMILY MEMBER"/>
    <property type="match status" value="1"/>
</dbReference>
<dbReference type="CDD" id="cd18809">
    <property type="entry name" value="SF1_C_RecD"/>
    <property type="match status" value="1"/>
</dbReference>
<keyword evidence="1" id="KW-0547">Nucleotide-binding</keyword>
<dbReference type="GO" id="GO:0005524">
    <property type="term" value="F:ATP binding"/>
    <property type="evidence" value="ECO:0007669"/>
    <property type="project" value="UniProtKB-KW"/>
</dbReference>
<dbReference type="Pfam" id="PF13538">
    <property type="entry name" value="UvrD_C_2"/>
    <property type="match status" value="1"/>
</dbReference>
<dbReference type="GO" id="GO:0003678">
    <property type="term" value="F:DNA helicase activity"/>
    <property type="evidence" value="ECO:0007669"/>
    <property type="project" value="UniProtKB-ARBA"/>
</dbReference>
<evidence type="ECO:0000256" key="2">
    <source>
        <dbReference type="ARBA" id="ARBA00022840"/>
    </source>
</evidence>
<dbReference type="EMBL" id="QWDE01000002">
    <property type="protein sequence ID" value="RFZ82623.1"/>
    <property type="molecule type" value="Genomic_DNA"/>
</dbReference>
<gene>
    <name evidence="4" type="ORF">DYU05_10575</name>
</gene>
<dbReference type="PANTHER" id="PTHR43788:SF6">
    <property type="entry name" value="DNA HELICASE B"/>
    <property type="match status" value="1"/>
</dbReference>
<dbReference type="Proteomes" id="UP000260823">
    <property type="component" value="Unassembled WGS sequence"/>
</dbReference>
<evidence type="ECO:0000259" key="3">
    <source>
        <dbReference type="SMART" id="SM00382"/>
    </source>
</evidence>
<dbReference type="AlphaFoldDB" id="A0A3E2NNT5"/>
<dbReference type="InterPro" id="IPR050534">
    <property type="entry name" value="Coronavir_polyprotein_1ab"/>
</dbReference>
<evidence type="ECO:0000313" key="5">
    <source>
        <dbReference type="Proteomes" id="UP000260823"/>
    </source>
</evidence>
<dbReference type="InterPro" id="IPR027417">
    <property type="entry name" value="P-loop_NTPase"/>
</dbReference>
<name>A0A3E2NNT5_9SPHI</name>
<evidence type="ECO:0000313" key="4">
    <source>
        <dbReference type="EMBL" id="RFZ82623.1"/>
    </source>
</evidence>